<keyword evidence="2" id="KW-1185">Reference proteome</keyword>
<gene>
    <name evidence="1" type="ORF">OS493_026030</name>
</gene>
<accession>A0A9X0CJB7</accession>
<evidence type="ECO:0000313" key="1">
    <source>
        <dbReference type="EMBL" id="KAJ7356273.1"/>
    </source>
</evidence>
<sequence length="271" mass="30696">MDPWATSLEFMDDMAAIMRNGILCAIGTVTDPEVLHNFVSTGVVNQQNEVIASYVGDFNDTGKQYDSAVKLKFIHDKDAEKFISMQEKLLKSTTEPQPIVFRSKKQRHHDVFFDKSEYAGEKEKFDCFVGLPSDQDKDPFMTVKMRIADVPRYQYFDNGDYPDNCSYFMYGDKKSVFLFHIPTKSPDFFQVIQLDGPPDGVSSEEVEDLLLRYGTEVEIPGISGTPLIVAGEVQDPLTKNKFDITFVGMNGEEVKSKVKIARKIWFAGTTM</sequence>
<dbReference type="OrthoDB" id="5970741at2759"/>
<dbReference type="AlphaFoldDB" id="A0A9X0CJB7"/>
<name>A0A9X0CJB7_9CNID</name>
<evidence type="ECO:0000313" key="2">
    <source>
        <dbReference type="Proteomes" id="UP001163046"/>
    </source>
</evidence>
<reference evidence="1" key="1">
    <citation type="submission" date="2023-01" db="EMBL/GenBank/DDBJ databases">
        <title>Genome assembly of the deep-sea coral Lophelia pertusa.</title>
        <authorList>
            <person name="Herrera S."/>
            <person name="Cordes E."/>
        </authorList>
    </citation>
    <scope>NUCLEOTIDE SEQUENCE</scope>
    <source>
        <strain evidence="1">USNM1676648</strain>
        <tissue evidence="1">Polyp</tissue>
    </source>
</reference>
<protein>
    <submittedName>
        <fullName evidence="1">Uncharacterized protein</fullName>
    </submittedName>
</protein>
<dbReference type="EMBL" id="MU827323">
    <property type="protein sequence ID" value="KAJ7356273.1"/>
    <property type="molecule type" value="Genomic_DNA"/>
</dbReference>
<dbReference type="Proteomes" id="UP001163046">
    <property type="component" value="Unassembled WGS sequence"/>
</dbReference>
<organism evidence="1 2">
    <name type="scientific">Desmophyllum pertusum</name>
    <dbReference type="NCBI Taxonomy" id="174260"/>
    <lineage>
        <taxon>Eukaryota</taxon>
        <taxon>Metazoa</taxon>
        <taxon>Cnidaria</taxon>
        <taxon>Anthozoa</taxon>
        <taxon>Hexacorallia</taxon>
        <taxon>Scleractinia</taxon>
        <taxon>Caryophylliina</taxon>
        <taxon>Caryophylliidae</taxon>
        <taxon>Desmophyllum</taxon>
    </lineage>
</organism>
<proteinExistence type="predicted"/>
<comment type="caution">
    <text evidence="1">The sequence shown here is derived from an EMBL/GenBank/DDBJ whole genome shotgun (WGS) entry which is preliminary data.</text>
</comment>